<keyword evidence="8" id="KW-1185">Reference proteome</keyword>
<dbReference type="Pfam" id="PF04138">
    <property type="entry name" value="GtrA_DPMS_TM"/>
    <property type="match status" value="1"/>
</dbReference>
<feature type="transmembrane region" description="Helical" evidence="5">
    <location>
        <begin position="111"/>
        <end position="136"/>
    </location>
</feature>
<keyword evidence="4 5" id="KW-0472">Membrane</keyword>
<dbReference type="GO" id="GO:0000271">
    <property type="term" value="P:polysaccharide biosynthetic process"/>
    <property type="evidence" value="ECO:0007669"/>
    <property type="project" value="InterPro"/>
</dbReference>
<dbReference type="Proteomes" id="UP000295705">
    <property type="component" value="Unassembled WGS sequence"/>
</dbReference>
<sequence length="173" mass="18577">MPSDAPRAGPSGRWDGGVADSRERFRRACAAVVGVLPGRLRRIVAPSLVGFAVVNGFTFAVDLVLLSLLIDGLHLPLWAGVTLAYGTAFALSFVLNRWLNFDPERPVGTQIGRYVGVIAVNYAVIVLGVTHALAAVGVPYQLARLAAGTCEAVFMYCAMRWFVFGHTRTRTGT</sequence>
<dbReference type="AlphaFoldDB" id="A0A4R6UUY9"/>
<evidence type="ECO:0000256" key="5">
    <source>
        <dbReference type="SAM" id="Phobius"/>
    </source>
</evidence>
<accession>A0A4R6UUY9</accession>
<evidence type="ECO:0000256" key="4">
    <source>
        <dbReference type="ARBA" id="ARBA00023136"/>
    </source>
</evidence>
<keyword evidence="2 5" id="KW-0812">Transmembrane</keyword>
<evidence type="ECO:0000313" key="8">
    <source>
        <dbReference type="Proteomes" id="UP000295705"/>
    </source>
</evidence>
<evidence type="ECO:0000256" key="2">
    <source>
        <dbReference type="ARBA" id="ARBA00022692"/>
    </source>
</evidence>
<comment type="caution">
    <text evidence="7">The sequence shown here is derived from an EMBL/GenBank/DDBJ whole genome shotgun (WGS) entry which is preliminary data.</text>
</comment>
<dbReference type="GO" id="GO:0016020">
    <property type="term" value="C:membrane"/>
    <property type="evidence" value="ECO:0007669"/>
    <property type="project" value="UniProtKB-SubCell"/>
</dbReference>
<name>A0A4R6UUY9_9PSEU</name>
<evidence type="ECO:0000259" key="6">
    <source>
        <dbReference type="Pfam" id="PF04138"/>
    </source>
</evidence>
<feature type="transmembrane region" description="Helical" evidence="5">
    <location>
        <begin position="142"/>
        <end position="163"/>
    </location>
</feature>
<evidence type="ECO:0000256" key="1">
    <source>
        <dbReference type="ARBA" id="ARBA00004141"/>
    </source>
</evidence>
<feature type="transmembrane region" description="Helical" evidence="5">
    <location>
        <begin position="48"/>
        <end position="70"/>
    </location>
</feature>
<dbReference type="EMBL" id="SNYO01000010">
    <property type="protein sequence ID" value="TDQ50076.1"/>
    <property type="molecule type" value="Genomic_DNA"/>
</dbReference>
<keyword evidence="3 5" id="KW-1133">Transmembrane helix</keyword>
<dbReference type="OrthoDB" id="3259601at2"/>
<feature type="transmembrane region" description="Helical" evidence="5">
    <location>
        <begin position="76"/>
        <end position="99"/>
    </location>
</feature>
<feature type="domain" description="GtrA/DPMS transmembrane" evidence="6">
    <location>
        <begin position="51"/>
        <end position="164"/>
    </location>
</feature>
<proteinExistence type="predicted"/>
<evidence type="ECO:0000313" key="7">
    <source>
        <dbReference type="EMBL" id="TDQ50076.1"/>
    </source>
</evidence>
<comment type="subcellular location">
    <subcellularLocation>
        <location evidence="1">Membrane</location>
        <topology evidence="1">Multi-pass membrane protein</topology>
    </subcellularLocation>
</comment>
<organism evidence="7 8">
    <name type="scientific">Actinomycetospora succinea</name>
    <dbReference type="NCBI Taxonomy" id="663603"/>
    <lineage>
        <taxon>Bacteria</taxon>
        <taxon>Bacillati</taxon>
        <taxon>Actinomycetota</taxon>
        <taxon>Actinomycetes</taxon>
        <taxon>Pseudonocardiales</taxon>
        <taxon>Pseudonocardiaceae</taxon>
        <taxon>Actinomycetospora</taxon>
    </lineage>
</organism>
<reference evidence="7 8" key="1">
    <citation type="submission" date="2019-03" db="EMBL/GenBank/DDBJ databases">
        <title>Genomic Encyclopedia of Type Strains, Phase IV (KMG-IV): sequencing the most valuable type-strain genomes for metagenomic binning, comparative biology and taxonomic classification.</title>
        <authorList>
            <person name="Goeker M."/>
        </authorList>
    </citation>
    <scope>NUCLEOTIDE SEQUENCE [LARGE SCALE GENOMIC DNA]</scope>
    <source>
        <strain evidence="7 8">DSM 45775</strain>
    </source>
</reference>
<gene>
    <name evidence="7" type="ORF">EV188_11072</name>
</gene>
<evidence type="ECO:0000256" key="3">
    <source>
        <dbReference type="ARBA" id="ARBA00022989"/>
    </source>
</evidence>
<protein>
    <submittedName>
        <fullName evidence="7">GtrA-like protein</fullName>
    </submittedName>
</protein>
<dbReference type="InterPro" id="IPR007267">
    <property type="entry name" value="GtrA_DPMS_TM"/>
</dbReference>